<gene>
    <name evidence="2" type="ORF">F5Z01DRAFT_663127</name>
</gene>
<name>A0A9P7ZHI6_9HYPO</name>
<feature type="compositionally biased region" description="Acidic residues" evidence="1">
    <location>
        <begin position="145"/>
        <end position="163"/>
    </location>
</feature>
<dbReference type="Proteomes" id="UP000887229">
    <property type="component" value="Unassembled WGS sequence"/>
</dbReference>
<dbReference type="AlphaFoldDB" id="A0A9P7ZHI6"/>
<dbReference type="OrthoDB" id="3257981at2759"/>
<dbReference type="EMBL" id="MU251267">
    <property type="protein sequence ID" value="KAG9251583.1"/>
    <property type="molecule type" value="Genomic_DNA"/>
</dbReference>
<keyword evidence="3" id="KW-1185">Reference proteome</keyword>
<proteinExistence type="predicted"/>
<reference evidence="2" key="1">
    <citation type="journal article" date="2021" name="IMA Fungus">
        <title>Genomic characterization of three marine fungi, including Emericellopsis atlantica sp. nov. with signatures of a generalist lifestyle and marine biomass degradation.</title>
        <authorList>
            <person name="Hagestad O.C."/>
            <person name="Hou L."/>
            <person name="Andersen J.H."/>
            <person name="Hansen E.H."/>
            <person name="Altermark B."/>
            <person name="Li C."/>
            <person name="Kuhnert E."/>
            <person name="Cox R.J."/>
            <person name="Crous P.W."/>
            <person name="Spatafora J.W."/>
            <person name="Lail K."/>
            <person name="Amirebrahimi M."/>
            <person name="Lipzen A."/>
            <person name="Pangilinan J."/>
            <person name="Andreopoulos W."/>
            <person name="Hayes R.D."/>
            <person name="Ng V."/>
            <person name="Grigoriev I.V."/>
            <person name="Jackson S.A."/>
            <person name="Sutton T.D.S."/>
            <person name="Dobson A.D.W."/>
            <person name="Rama T."/>
        </authorList>
    </citation>
    <scope>NUCLEOTIDE SEQUENCE</scope>
    <source>
        <strain evidence="2">TS7</strain>
    </source>
</reference>
<dbReference type="GeneID" id="70294916"/>
<evidence type="ECO:0000313" key="2">
    <source>
        <dbReference type="EMBL" id="KAG9251583.1"/>
    </source>
</evidence>
<protein>
    <submittedName>
        <fullName evidence="2">Uncharacterized protein</fullName>
    </submittedName>
</protein>
<sequence length="615" mass="70323">MTDAPPSLECKVVSPANFPLDPRYAQTRAPKVVPWYRTLHDRRSPHPTSRNLLDLPDEVLWRVTHFIAEPNKGRYLSPFALVSRECRQLARPHQFSDVSIVRSRLSENLVKYILQEASQRYSHVQPTIGACIRTLHLVLDREYDSESPDPWDMETDDEDDAPETDGGNDKKEWQGLIDKLAQAMECCMPNLDRLYWDHTAGLTVFPQLVPALVSRLRTCPVFQELWLDDYELFSGLEEADGRPVIPDCHFRVRSLGFGCDQDYYPERSGNIELLAETLLRNSASTLESLIWSPGFEGTRGQDNELDRHIISFQNGPIHFPRLRKFWSELDDGNHMSPATLENFLAAPLESFCPSPKICDIMLENGLDRKYPLPGLRTFAIPHVIGMGGRRVENILRLAAEYASKIQELFVYAPEGTKTSLENHVRRENYPNLRSLCFVWPMFGGGNQLLDAIGAHLPTLEELAFNFVIFSQTTHDVPSHGGRIRLSHAKLAKVLSPLKRLTRLAIFGDEYIADYCGPEWSWHHFYKEHVWFNQSRGCLYYTRNGNMTHRAPSRPGDEVEDWNTAWLEVNFIDSDLYSTPSDLAALYAEELPSLRQFVIGRVLVEINRPDSGRDGT</sequence>
<evidence type="ECO:0000256" key="1">
    <source>
        <dbReference type="SAM" id="MobiDB-lite"/>
    </source>
</evidence>
<evidence type="ECO:0000313" key="3">
    <source>
        <dbReference type="Proteomes" id="UP000887229"/>
    </source>
</evidence>
<dbReference type="RefSeq" id="XP_046115507.1">
    <property type="nucleotide sequence ID" value="XM_046264013.1"/>
</dbReference>
<organism evidence="2 3">
    <name type="scientific">Emericellopsis atlantica</name>
    <dbReference type="NCBI Taxonomy" id="2614577"/>
    <lineage>
        <taxon>Eukaryota</taxon>
        <taxon>Fungi</taxon>
        <taxon>Dikarya</taxon>
        <taxon>Ascomycota</taxon>
        <taxon>Pezizomycotina</taxon>
        <taxon>Sordariomycetes</taxon>
        <taxon>Hypocreomycetidae</taxon>
        <taxon>Hypocreales</taxon>
        <taxon>Bionectriaceae</taxon>
        <taxon>Emericellopsis</taxon>
    </lineage>
</organism>
<accession>A0A9P7ZHI6</accession>
<feature type="region of interest" description="Disordered" evidence="1">
    <location>
        <begin position="145"/>
        <end position="171"/>
    </location>
</feature>
<comment type="caution">
    <text evidence="2">The sequence shown here is derived from an EMBL/GenBank/DDBJ whole genome shotgun (WGS) entry which is preliminary data.</text>
</comment>